<comment type="caution">
    <text evidence="1">The sequence shown here is derived from an EMBL/GenBank/DDBJ whole genome shotgun (WGS) entry which is preliminary data.</text>
</comment>
<name>A0A8T0F6K8_ARGBR</name>
<evidence type="ECO:0000313" key="1">
    <source>
        <dbReference type="EMBL" id="KAF8786042.1"/>
    </source>
</evidence>
<protein>
    <submittedName>
        <fullName evidence="1">Uncharacterized protein</fullName>
    </submittedName>
</protein>
<dbReference type="Proteomes" id="UP000807504">
    <property type="component" value="Unassembled WGS sequence"/>
</dbReference>
<organism evidence="1 2">
    <name type="scientific">Argiope bruennichi</name>
    <name type="common">Wasp spider</name>
    <name type="synonym">Aranea bruennichi</name>
    <dbReference type="NCBI Taxonomy" id="94029"/>
    <lineage>
        <taxon>Eukaryota</taxon>
        <taxon>Metazoa</taxon>
        <taxon>Ecdysozoa</taxon>
        <taxon>Arthropoda</taxon>
        <taxon>Chelicerata</taxon>
        <taxon>Arachnida</taxon>
        <taxon>Araneae</taxon>
        <taxon>Araneomorphae</taxon>
        <taxon>Entelegynae</taxon>
        <taxon>Araneoidea</taxon>
        <taxon>Araneidae</taxon>
        <taxon>Argiope</taxon>
    </lineage>
</organism>
<dbReference type="EMBL" id="JABXBU010000030">
    <property type="protein sequence ID" value="KAF8786042.1"/>
    <property type="molecule type" value="Genomic_DNA"/>
</dbReference>
<gene>
    <name evidence="1" type="ORF">HNY73_011518</name>
</gene>
<keyword evidence="2" id="KW-1185">Reference proteome</keyword>
<dbReference type="AlphaFoldDB" id="A0A8T0F6K8"/>
<sequence>MTSAERGTLVTLAVAVSAIGNKIPPLIIFPLVNFRDHFLNGALTDNTGCCNPSGWMNYVTGRPQATSNISQSDSSALDCICSNLMPTDPREISEAEHERNVIQLLQVLSSPDPEVLIPNTGTRQGTRKYRRKR</sequence>
<reference evidence="1" key="1">
    <citation type="journal article" date="2020" name="bioRxiv">
        <title>Chromosome-level reference genome of the European wasp spider Argiope bruennichi: a resource for studies on range expansion and evolutionary adaptation.</title>
        <authorList>
            <person name="Sheffer M.M."/>
            <person name="Hoppe A."/>
            <person name="Krehenwinkel H."/>
            <person name="Uhl G."/>
            <person name="Kuss A.W."/>
            <person name="Jensen L."/>
            <person name="Jensen C."/>
            <person name="Gillespie R.G."/>
            <person name="Hoff K.J."/>
            <person name="Prost S."/>
        </authorList>
    </citation>
    <scope>NUCLEOTIDE SEQUENCE</scope>
</reference>
<proteinExistence type="predicted"/>
<accession>A0A8T0F6K8</accession>
<evidence type="ECO:0000313" key="2">
    <source>
        <dbReference type="Proteomes" id="UP000807504"/>
    </source>
</evidence>
<reference evidence="1" key="2">
    <citation type="submission" date="2020-06" db="EMBL/GenBank/DDBJ databases">
        <authorList>
            <person name="Sheffer M."/>
        </authorList>
    </citation>
    <scope>NUCLEOTIDE SEQUENCE</scope>
</reference>